<dbReference type="CDD" id="cd06225">
    <property type="entry name" value="HAMP"/>
    <property type="match status" value="1"/>
</dbReference>
<feature type="domain" description="HAMP" evidence="9">
    <location>
        <begin position="333"/>
        <end position="385"/>
    </location>
</feature>
<dbReference type="GO" id="GO:0004888">
    <property type="term" value="F:transmembrane signaling receptor activity"/>
    <property type="evidence" value="ECO:0007669"/>
    <property type="project" value="TreeGrafter"/>
</dbReference>
<comment type="subcellular location">
    <subcellularLocation>
        <location evidence="1">Membrane</location>
    </subcellularLocation>
</comment>
<evidence type="ECO:0000256" key="3">
    <source>
        <dbReference type="ARBA" id="ARBA00029447"/>
    </source>
</evidence>
<protein>
    <submittedName>
        <fullName evidence="10">Methyl-accepting chemotaxis protein</fullName>
    </submittedName>
</protein>
<keyword evidence="4" id="KW-0807">Transducer</keyword>
<dbReference type="EMBL" id="FOTK01000003">
    <property type="protein sequence ID" value="SFL31560.1"/>
    <property type="molecule type" value="Genomic_DNA"/>
</dbReference>
<evidence type="ECO:0000256" key="5">
    <source>
        <dbReference type="SAM" id="Coils"/>
    </source>
</evidence>
<dbReference type="PROSITE" id="PS50885">
    <property type="entry name" value="HAMP"/>
    <property type="match status" value="1"/>
</dbReference>
<dbReference type="AlphaFoldDB" id="A0A1I4GPZ5"/>
<comment type="similarity">
    <text evidence="3">Belongs to the methyl-accepting chemotaxis (MCP) protein family.</text>
</comment>
<feature type="coiled-coil region" evidence="5">
    <location>
        <begin position="576"/>
        <end position="603"/>
    </location>
</feature>
<dbReference type="InterPro" id="IPR024478">
    <property type="entry name" value="HlyB_4HB_MCP"/>
</dbReference>
<dbReference type="OrthoDB" id="9814362at2"/>
<keyword evidence="7" id="KW-0812">Transmembrane</keyword>
<gene>
    <name evidence="10" type="ORF">SAMN05192568_1003126</name>
</gene>
<feature type="domain" description="Methyl-accepting transducer" evidence="8">
    <location>
        <begin position="390"/>
        <end position="605"/>
    </location>
</feature>
<dbReference type="STRING" id="582667.SAMN05192568_1003126"/>
<dbReference type="Pfam" id="PF12729">
    <property type="entry name" value="4HB_MCP_1"/>
    <property type="match status" value="1"/>
</dbReference>
<keyword evidence="2" id="KW-0145">Chemotaxis</keyword>
<feature type="transmembrane region" description="Helical" evidence="7">
    <location>
        <begin position="311"/>
        <end position="331"/>
    </location>
</feature>
<sequence>MRFTIRAKLALSFGLILVLLGGAGYLAIASLGASNERMQAFATGPFAQVQRVLRVETLAVEAARIMNRTLLEPTDAGRAQLTLDFKAQDSRFRALVAEFTDRASLEERARIKPLQDHWNQLNEIAGKSLELSAKNGNNNAIGIAGNEQMAAYGTVMARIEELAARPDLSVENRRLVDAIELRVTRLLAEVYREVMISDDAMLAKFASEYQEHRRQLNQDLARLTEAGRADGFLDGVKAIAAAVKTWEPIGERIFALGLANTDAKALLIIVGPFTQARAAVTEEAAKLRAYEEDVAQNFVRDTQAAYETTRLLLVSVIAGAVAIGLAMAIWLSLSISRGLNRAVEAASRVAEGDLKQDVVATSRDEIGDLLRAVQAMNLKLREVVGQVILASSNVSAGSQELSSSAEQLSQGSTEQAASTEEASASMEEMAANVKQNAENASQTEAIARQSAKDAEASGAAVGQAVDAMQTIAQKITIVQEIARQTDLLALNAAVEAARAGEHGRGFAVVASEVRKLAERSQAAAAEIGTLSADTVKAAQQAGEMLGRLVPDIRKTALLVEEISAACREQDVGSAQINQAIQQLDKVTQQNASASEQVSATSEELATQAERLQATIAYFRIDEADARIDVAATQLRATAARMGVPARGAAVKGAPLKGATKARLGRPGRAVGGGFDLDMGEGDARDADFIRAA</sequence>
<reference evidence="11" key="1">
    <citation type="submission" date="2016-10" db="EMBL/GenBank/DDBJ databases">
        <authorList>
            <person name="Varghese N."/>
            <person name="Submissions S."/>
        </authorList>
    </citation>
    <scope>NUCLEOTIDE SEQUENCE [LARGE SCALE GENOMIC DNA]</scope>
    <source>
        <strain evidence="11">BL36</strain>
    </source>
</reference>
<keyword evidence="7" id="KW-0472">Membrane</keyword>
<evidence type="ECO:0000256" key="4">
    <source>
        <dbReference type="PROSITE-ProRule" id="PRU00284"/>
    </source>
</evidence>
<dbReference type="FunFam" id="1.10.287.950:FF:000001">
    <property type="entry name" value="Methyl-accepting chemotaxis sensory transducer"/>
    <property type="match status" value="1"/>
</dbReference>
<dbReference type="Proteomes" id="UP000199048">
    <property type="component" value="Unassembled WGS sequence"/>
</dbReference>
<dbReference type="SMART" id="SM00283">
    <property type="entry name" value="MA"/>
    <property type="match status" value="1"/>
</dbReference>
<dbReference type="Pfam" id="PF00672">
    <property type="entry name" value="HAMP"/>
    <property type="match status" value="1"/>
</dbReference>
<dbReference type="RefSeq" id="WP_092037573.1">
    <property type="nucleotide sequence ID" value="NZ_FOTK01000003.1"/>
</dbReference>
<keyword evidence="5" id="KW-0175">Coiled coil</keyword>
<evidence type="ECO:0000313" key="10">
    <source>
        <dbReference type="EMBL" id="SFL31560.1"/>
    </source>
</evidence>
<dbReference type="PANTHER" id="PTHR43531">
    <property type="entry name" value="PROTEIN ICFG"/>
    <property type="match status" value="1"/>
</dbReference>
<dbReference type="PANTHER" id="PTHR43531:SF11">
    <property type="entry name" value="METHYL-ACCEPTING CHEMOTAXIS PROTEIN 3"/>
    <property type="match status" value="1"/>
</dbReference>
<dbReference type="GO" id="GO:0005886">
    <property type="term" value="C:plasma membrane"/>
    <property type="evidence" value="ECO:0007669"/>
    <property type="project" value="TreeGrafter"/>
</dbReference>
<keyword evidence="7" id="KW-1133">Transmembrane helix</keyword>
<name>A0A1I4GPZ5_9HYPH</name>
<dbReference type="PROSITE" id="PS50111">
    <property type="entry name" value="CHEMOTAXIS_TRANSDUC_2"/>
    <property type="match status" value="1"/>
</dbReference>
<feature type="region of interest" description="Disordered" evidence="6">
    <location>
        <begin position="657"/>
        <end position="676"/>
    </location>
</feature>
<dbReference type="InterPro" id="IPR003660">
    <property type="entry name" value="HAMP_dom"/>
</dbReference>
<feature type="region of interest" description="Disordered" evidence="6">
    <location>
        <begin position="400"/>
        <end position="451"/>
    </location>
</feature>
<dbReference type="Pfam" id="PF00015">
    <property type="entry name" value="MCPsignal"/>
    <property type="match status" value="1"/>
</dbReference>
<evidence type="ECO:0000259" key="9">
    <source>
        <dbReference type="PROSITE" id="PS50885"/>
    </source>
</evidence>
<evidence type="ECO:0000256" key="6">
    <source>
        <dbReference type="SAM" id="MobiDB-lite"/>
    </source>
</evidence>
<evidence type="ECO:0000256" key="7">
    <source>
        <dbReference type="SAM" id="Phobius"/>
    </source>
</evidence>
<accession>A0A1I4GPZ5</accession>
<feature type="compositionally biased region" description="Low complexity" evidence="6">
    <location>
        <begin position="400"/>
        <end position="431"/>
    </location>
</feature>
<dbReference type="Gene3D" id="1.10.287.950">
    <property type="entry name" value="Methyl-accepting chemotaxis protein"/>
    <property type="match status" value="1"/>
</dbReference>
<organism evidence="10 11">
    <name type="scientific">Methylobacterium pseudosasicola</name>
    <dbReference type="NCBI Taxonomy" id="582667"/>
    <lineage>
        <taxon>Bacteria</taxon>
        <taxon>Pseudomonadati</taxon>
        <taxon>Pseudomonadota</taxon>
        <taxon>Alphaproteobacteria</taxon>
        <taxon>Hyphomicrobiales</taxon>
        <taxon>Methylobacteriaceae</taxon>
        <taxon>Methylobacterium</taxon>
    </lineage>
</organism>
<dbReference type="GO" id="GO:0006935">
    <property type="term" value="P:chemotaxis"/>
    <property type="evidence" value="ECO:0007669"/>
    <property type="project" value="UniProtKB-KW"/>
</dbReference>
<evidence type="ECO:0000259" key="8">
    <source>
        <dbReference type="PROSITE" id="PS50111"/>
    </source>
</evidence>
<dbReference type="SUPFAM" id="SSF58104">
    <property type="entry name" value="Methyl-accepting chemotaxis protein (MCP) signaling domain"/>
    <property type="match status" value="1"/>
</dbReference>
<evidence type="ECO:0000256" key="1">
    <source>
        <dbReference type="ARBA" id="ARBA00004370"/>
    </source>
</evidence>
<feature type="compositionally biased region" description="Polar residues" evidence="6">
    <location>
        <begin position="433"/>
        <end position="444"/>
    </location>
</feature>
<dbReference type="SMART" id="SM00304">
    <property type="entry name" value="HAMP"/>
    <property type="match status" value="1"/>
</dbReference>
<evidence type="ECO:0000256" key="2">
    <source>
        <dbReference type="ARBA" id="ARBA00022500"/>
    </source>
</evidence>
<keyword evidence="11" id="KW-1185">Reference proteome</keyword>
<dbReference type="InterPro" id="IPR004089">
    <property type="entry name" value="MCPsignal_dom"/>
</dbReference>
<proteinExistence type="inferred from homology"/>
<dbReference type="InterPro" id="IPR051310">
    <property type="entry name" value="MCP_chemotaxis"/>
</dbReference>
<dbReference type="GO" id="GO:0007165">
    <property type="term" value="P:signal transduction"/>
    <property type="evidence" value="ECO:0007669"/>
    <property type="project" value="UniProtKB-KW"/>
</dbReference>
<evidence type="ECO:0000313" key="11">
    <source>
        <dbReference type="Proteomes" id="UP000199048"/>
    </source>
</evidence>